<keyword evidence="7" id="KW-1185">Reference proteome</keyword>
<name>A0A1I8PX19_STOCA</name>
<evidence type="ECO:0000256" key="3">
    <source>
        <dbReference type="ARBA" id="ARBA00022900"/>
    </source>
</evidence>
<dbReference type="VEuPathDB" id="VectorBase:SCAU011915"/>
<evidence type="ECO:0000256" key="1">
    <source>
        <dbReference type="ARBA" id="ARBA00009500"/>
    </source>
</evidence>
<dbReference type="GO" id="GO:0004867">
    <property type="term" value="F:serine-type endopeptidase inhibitor activity"/>
    <property type="evidence" value="ECO:0007669"/>
    <property type="project" value="UniProtKB-KW"/>
</dbReference>
<dbReference type="InterPro" id="IPR042185">
    <property type="entry name" value="Serpin_sf_2"/>
</dbReference>
<dbReference type="InterPro" id="IPR042178">
    <property type="entry name" value="Serpin_sf_1"/>
</dbReference>
<dbReference type="Proteomes" id="UP000095300">
    <property type="component" value="Unassembled WGS sequence"/>
</dbReference>
<evidence type="ECO:0000313" key="6">
    <source>
        <dbReference type="EnsemblMetazoa" id="SCAU011915-PA"/>
    </source>
</evidence>
<feature type="domain" description="Serpin" evidence="5">
    <location>
        <begin position="1"/>
        <end position="248"/>
    </location>
</feature>
<protein>
    <recommendedName>
        <fullName evidence="5">Serpin domain-containing protein</fullName>
    </recommendedName>
</protein>
<organism evidence="6 7">
    <name type="scientific">Stomoxys calcitrans</name>
    <name type="common">Stable fly</name>
    <name type="synonym">Conops calcitrans</name>
    <dbReference type="NCBI Taxonomy" id="35570"/>
    <lineage>
        <taxon>Eukaryota</taxon>
        <taxon>Metazoa</taxon>
        <taxon>Ecdysozoa</taxon>
        <taxon>Arthropoda</taxon>
        <taxon>Hexapoda</taxon>
        <taxon>Insecta</taxon>
        <taxon>Pterygota</taxon>
        <taxon>Neoptera</taxon>
        <taxon>Endopterygota</taxon>
        <taxon>Diptera</taxon>
        <taxon>Brachycera</taxon>
        <taxon>Muscomorpha</taxon>
        <taxon>Muscoidea</taxon>
        <taxon>Muscidae</taxon>
        <taxon>Stomoxys</taxon>
    </lineage>
</organism>
<dbReference type="Pfam" id="PF00079">
    <property type="entry name" value="Serpin"/>
    <property type="match status" value="1"/>
</dbReference>
<dbReference type="Gene3D" id="2.30.39.10">
    <property type="entry name" value="Alpha-1-antitrypsin, domain 1"/>
    <property type="match status" value="1"/>
</dbReference>
<evidence type="ECO:0000259" key="5">
    <source>
        <dbReference type="SMART" id="SM00093"/>
    </source>
</evidence>
<evidence type="ECO:0000313" key="7">
    <source>
        <dbReference type="Proteomes" id="UP000095300"/>
    </source>
</evidence>
<comment type="similarity">
    <text evidence="1 4">Belongs to the serpin family.</text>
</comment>
<keyword evidence="2" id="KW-0646">Protease inhibitor</keyword>
<reference evidence="6" key="1">
    <citation type="submission" date="2020-05" db="UniProtKB">
        <authorList>
            <consortium name="EnsemblMetazoa"/>
        </authorList>
    </citation>
    <scope>IDENTIFICATION</scope>
    <source>
        <strain evidence="6">USDA</strain>
    </source>
</reference>
<evidence type="ECO:0000256" key="4">
    <source>
        <dbReference type="RuleBase" id="RU000411"/>
    </source>
</evidence>
<dbReference type="SUPFAM" id="SSF56574">
    <property type="entry name" value="Serpins"/>
    <property type="match status" value="1"/>
</dbReference>
<proteinExistence type="inferred from homology"/>
<dbReference type="GO" id="GO:0005615">
    <property type="term" value="C:extracellular space"/>
    <property type="evidence" value="ECO:0007669"/>
    <property type="project" value="InterPro"/>
</dbReference>
<dbReference type="SMART" id="SM00093">
    <property type="entry name" value="SERPIN"/>
    <property type="match status" value="1"/>
</dbReference>
<dbReference type="InterPro" id="IPR000215">
    <property type="entry name" value="Serpin_fam"/>
</dbReference>
<sequence>MARMGATGRTAAEMDQRLAYVGQFTENIADNYYRVLTKYRNNDMVKIANKFYVMKGYHVQNAYNQTLATKFFSSAENIDLSQGNNAERAINDWIKSSTNNAIEYVLEDHVINSDTRLLLLSLIYFQGTWKQPFDPALTTEQKFFTDEKNSKLVSMMYRMGQVEHVWLSDLEARAIRLPYQDTDISMIIVLPNARNGLSGMLEKFKSTSMQSLAKSFKFSAENVEIYLPKFKAEFDIELKELLKKVRKERFQA</sequence>
<accession>A0A1I8PX19</accession>
<dbReference type="PANTHER" id="PTHR11461:SF211">
    <property type="entry name" value="GH10112P-RELATED"/>
    <property type="match status" value="1"/>
</dbReference>
<dbReference type="EnsemblMetazoa" id="SCAU011915-RA">
    <property type="protein sequence ID" value="SCAU011915-PA"/>
    <property type="gene ID" value="SCAU011915"/>
</dbReference>
<gene>
    <name evidence="6" type="primary">106088576</name>
</gene>
<evidence type="ECO:0000256" key="2">
    <source>
        <dbReference type="ARBA" id="ARBA00022690"/>
    </source>
</evidence>
<dbReference type="AlphaFoldDB" id="A0A1I8PX19"/>
<dbReference type="Gene3D" id="3.30.497.10">
    <property type="entry name" value="Antithrombin, subunit I, domain 2"/>
    <property type="match status" value="1"/>
</dbReference>
<keyword evidence="3" id="KW-0722">Serine protease inhibitor</keyword>
<dbReference type="InterPro" id="IPR023796">
    <property type="entry name" value="Serpin_dom"/>
</dbReference>
<dbReference type="InterPro" id="IPR036186">
    <property type="entry name" value="Serpin_sf"/>
</dbReference>
<dbReference type="PANTHER" id="PTHR11461">
    <property type="entry name" value="SERINE PROTEASE INHIBITOR, SERPIN"/>
    <property type="match status" value="1"/>
</dbReference>
<dbReference type="OrthoDB" id="671595at2759"/>